<dbReference type="SUPFAM" id="SSF50978">
    <property type="entry name" value="WD40 repeat-like"/>
    <property type="match status" value="1"/>
</dbReference>
<keyword evidence="1" id="KW-0853">WD repeat</keyword>
<keyword evidence="2" id="KW-0677">Repeat</keyword>
<dbReference type="FunFam" id="2.130.10.10:FF:000308">
    <property type="entry name" value="F-box and WD repeat domain containing 8"/>
    <property type="match status" value="1"/>
</dbReference>
<dbReference type="InterPro" id="IPR036322">
    <property type="entry name" value="WD40_repeat_dom_sf"/>
</dbReference>
<dbReference type="GO" id="GO:0016567">
    <property type="term" value="P:protein ubiquitination"/>
    <property type="evidence" value="ECO:0007669"/>
    <property type="project" value="TreeGrafter"/>
</dbReference>
<dbReference type="Gene3D" id="2.130.10.10">
    <property type="entry name" value="YVTN repeat-like/Quinoprotein amine dehydrogenase"/>
    <property type="match status" value="1"/>
</dbReference>
<dbReference type="SMART" id="SM00320">
    <property type="entry name" value="WD40"/>
    <property type="match status" value="2"/>
</dbReference>
<evidence type="ECO:0000256" key="2">
    <source>
        <dbReference type="ARBA" id="ARBA00022737"/>
    </source>
</evidence>
<dbReference type="Proteomes" id="UP000532252">
    <property type="component" value="Unassembled WGS sequence"/>
</dbReference>
<gene>
    <name evidence="3" type="primary">Fbxw8</name>
    <name evidence="3" type="ORF">MOTALB_R04358</name>
</gene>
<dbReference type="PANTHER" id="PTHR44019">
    <property type="entry name" value="WD REPEAT-CONTAINING PROTEIN 55"/>
    <property type="match status" value="1"/>
</dbReference>
<keyword evidence="4" id="KW-1185">Reference proteome</keyword>
<comment type="caution">
    <text evidence="3">The sequence shown here is derived from an EMBL/GenBank/DDBJ whole genome shotgun (WGS) entry which is preliminary data.</text>
</comment>
<evidence type="ECO:0000256" key="1">
    <source>
        <dbReference type="ARBA" id="ARBA00022574"/>
    </source>
</evidence>
<name>A0A7K5CLX1_MOTAL</name>
<dbReference type="InterPro" id="IPR050505">
    <property type="entry name" value="WDR55/POC1"/>
</dbReference>
<dbReference type="EMBL" id="VXBE01012213">
    <property type="protein sequence ID" value="NWS08958.1"/>
    <property type="molecule type" value="Genomic_DNA"/>
</dbReference>
<dbReference type="InterPro" id="IPR015943">
    <property type="entry name" value="WD40/YVTN_repeat-like_dom_sf"/>
</dbReference>
<dbReference type="GO" id="GO:0060271">
    <property type="term" value="P:cilium assembly"/>
    <property type="evidence" value="ECO:0007669"/>
    <property type="project" value="TreeGrafter"/>
</dbReference>
<feature type="non-terminal residue" evidence="3">
    <location>
        <position position="365"/>
    </location>
</feature>
<feature type="non-terminal residue" evidence="3">
    <location>
        <position position="1"/>
    </location>
</feature>
<dbReference type="AlphaFoldDB" id="A0A7K5CLX1"/>
<dbReference type="GO" id="GO:0031467">
    <property type="term" value="C:Cul7-RING ubiquitin ligase complex"/>
    <property type="evidence" value="ECO:0007669"/>
    <property type="project" value="TreeGrafter"/>
</dbReference>
<accession>A0A7K5CLX1</accession>
<dbReference type="GO" id="GO:0005814">
    <property type="term" value="C:centriole"/>
    <property type="evidence" value="ECO:0007669"/>
    <property type="project" value="TreeGrafter"/>
</dbReference>
<dbReference type="GO" id="GO:0036064">
    <property type="term" value="C:ciliary basal body"/>
    <property type="evidence" value="ECO:0007669"/>
    <property type="project" value="TreeGrafter"/>
</dbReference>
<dbReference type="PANTHER" id="PTHR44019:SF11">
    <property type="entry name" value="F-BOX_WD REPEAT-CONTAINING PROTEIN 8"/>
    <property type="match status" value="1"/>
</dbReference>
<organism evidence="3 4">
    <name type="scientific">Motacilla alba</name>
    <name type="common">White wagtail</name>
    <name type="synonym">Pied wagtail</name>
    <dbReference type="NCBI Taxonomy" id="45807"/>
    <lineage>
        <taxon>Eukaryota</taxon>
        <taxon>Metazoa</taxon>
        <taxon>Chordata</taxon>
        <taxon>Craniata</taxon>
        <taxon>Vertebrata</taxon>
        <taxon>Euteleostomi</taxon>
        <taxon>Archelosauria</taxon>
        <taxon>Archosauria</taxon>
        <taxon>Dinosauria</taxon>
        <taxon>Saurischia</taxon>
        <taxon>Theropoda</taxon>
        <taxon>Coelurosauria</taxon>
        <taxon>Aves</taxon>
        <taxon>Neognathae</taxon>
        <taxon>Neoaves</taxon>
        <taxon>Telluraves</taxon>
        <taxon>Australaves</taxon>
        <taxon>Passeriformes</taxon>
        <taxon>Passeroidea</taxon>
        <taxon>Motacillidae</taxon>
        <taxon>Motacilla</taxon>
    </lineage>
</organism>
<dbReference type="InterPro" id="IPR001680">
    <property type="entry name" value="WD40_rpt"/>
</dbReference>
<evidence type="ECO:0000313" key="3">
    <source>
        <dbReference type="EMBL" id="NWS08958.1"/>
    </source>
</evidence>
<reference evidence="3 4" key="1">
    <citation type="submission" date="2019-09" db="EMBL/GenBank/DDBJ databases">
        <title>Bird 10,000 Genomes (B10K) Project - Family phase.</title>
        <authorList>
            <person name="Zhang G."/>
        </authorList>
    </citation>
    <scope>NUCLEOTIDE SEQUENCE [LARGE SCALE GENOMIC DNA]</scope>
    <source>
        <strain evidence="3">B10K-DU-001-75</strain>
        <tissue evidence="3">Muscle</tissue>
    </source>
</reference>
<protein>
    <submittedName>
        <fullName evidence="3">FBXW8 protein</fullName>
    </submittedName>
</protein>
<proteinExistence type="predicted"/>
<sequence length="365" mass="40146">YSSGEVRLWDTRTWDYTAPVLAAVPGPAGAAALPHVSFVRINSSLAVAAHEDEQWVWCLSLSAGMCSKRAGAFQAGWSEGKSVRRKLQEQRLGWLFPLVAVGADLLVWVNFLNLVPDVTGGPVAVAAAEDIVYLLKAEAPGRILHSVYGQPVTCLDVAAHEAAFGIKTFGWLLNEPNQILLYNLETNQCVTKVGNSIGDFSCVNLHSSPPNMLVAGNKDRRVRVFDLRRGAAVCSVHGHQLGVCAVQMDEWKVVSGGEEGLVCVWDQRMATKLWEMHARHPVRHVWFDSHSLITANIPEEKNPRGSSITEDDPSLHRKYRGVIYSYDFSVDQLAVDSVLPICRSSYDEVSGYNYNIGLAVPYDSI</sequence>
<evidence type="ECO:0000313" key="4">
    <source>
        <dbReference type="Proteomes" id="UP000532252"/>
    </source>
</evidence>